<dbReference type="AlphaFoldDB" id="A0A2P2PAH7"/>
<sequence>MLTLMNLNRLEVFHFIPGHTTLQLETHHDST</sequence>
<name>A0A2P2PAH7_RHIMU</name>
<proteinExistence type="predicted"/>
<organism evidence="1">
    <name type="scientific">Rhizophora mucronata</name>
    <name type="common">Asiatic mangrove</name>
    <dbReference type="NCBI Taxonomy" id="61149"/>
    <lineage>
        <taxon>Eukaryota</taxon>
        <taxon>Viridiplantae</taxon>
        <taxon>Streptophyta</taxon>
        <taxon>Embryophyta</taxon>
        <taxon>Tracheophyta</taxon>
        <taxon>Spermatophyta</taxon>
        <taxon>Magnoliopsida</taxon>
        <taxon>eudicotyledons</taxon>
        <taxon>Gunneridae</taxon>
        <taxon>Pentapetalae</taxon>
        <taxon>rosids</taxon>
        <taxon>fabids</taxon>
        <taxon>Malpighiales</taxon>
        <taxon>Rhizophoraceae</taxon>
        <taxon>Rhizophora</taxon>
    </lineage>
</organism>
<accession>A0A2P2PAH7</accession>
<dbReference type="EMBL" id="GGEC01071159">
    <property type="protein sequence ID" value="MBX51643.1"/>
    <property type="molecule type" value="Transcribed_RNA"/>
</dbReference>
<reference evidence="1" key="1">
    <citation type="submission" date="2018-02" db="EMBL/GenBank/DDBJ databases">
        <title>Rhizophora mucronata_Transcriptome.</title>
        <authorList>
            <person name="Meera S.P."/>
            <person name="Sreeshan A."/>
            <person name="Augustine A."/>
        </authorList>
    </citation>
    <scope>NUCLEOTIDE SEQUENCE</scope>
    <source>
        <tissue evidence="1">Leaf</tissue>
    </source>
</reference>
<protein>
    <submittedName>
        <fullName evidence="1">Uncharacterized protein</fullName>
    </submittedName>
</protein>
<evidence type="ECO:0000313" key="1">
    <source>
        <dbReference type="EMBL" id="MBX51643.1"/>
    </source>
</evidence>